<sequence>MKSTGITSYGEQDYSSVQGQANWYYQQWDGSNYTNLTYKNGQWEGQTPFTIIYKNFQHPDQTDSVRKWVAPRSGMIRITGNVAKNNPGGGGDGVVASILKNKTKLWIKSIAYNDTAGYDVELTVGVRSGDAIYFIVNKNKESTYDGTVWNPAIDFIESYSAEEEFSSVQGQNNWYYQQWDGSNYTDLTYMNGQWVGRTPTTIVTKDFQHPDETDSVRKWVAPKSGMIRIAGNVGKENPGGGDGVIATIVKNKIKLWTKTITYNDMVGYEVGLTVGVSAGDAIYFIINKNGDGAYDGTKWTPVIAYMGSHSAEEEYSDIQGQNNWYYQQWDGSNYTDLTYMNGQWEGRTPTTIVTKDFQHSDQTDSVRKWVAPKSGIIRIAGNVAKENPGGGDGVIASIAKNKVKLWTQTIAYNDMAGYEIGLTVGVSAGDAIYFTLNKNGDGAYDGTKWTPVIAYMGSHSAEEEYSDIQGQNNWYYQQWDGSNYTDLTYKNGQWEGRTPTTIVTKDFQHPDETDSVRKWVAPKSGMIRIAGNVAKENPGGGDGVIASIAKNKVKLWTQTIAYNDMAGYEIGLTVGVSAGDAIYFTLNKNGNGAYDGTKWTPAIAYID</sequence>
<organism evidence="1 2">
    <name type="scientific">Paenibacillus durus ATCC 35681</name>
    <dbReference type="NCBI Taxonomy" id="1333534"/>
    <lineage>
        <taxon>Bacteria</taxon>
        <taxon>Bacillati</taxon>
        <taxon>Bacillota</taxon>
        <taxon>Bacilli</taxon>
        <taxon>Bacillales</taxon>
        <taxon>Paenibacillaceae</taxon>
        <taxon>Paenibacillus</taxon>
    </lineage>
</organism>
<name>A0A0F7F941_PAEDU</name>
<accession>A0A0F7F941</accession>
<evidence type="ECO:0000313" key="1">
    <source>
        <dbReference type="EMBL" id="AKG34393.1"/>
    </source>
</evidence>
<dbReference type="EMBL" id="CP011114">
    <property type="protein sequence ID" value="AKG34393.1"/>
    <property type="molecule type" value="Genomic_DNA"/>
</dbReference>
<gene>
    <name evidence="1" type="ORF">VK70_07240</name>
</gene>
<proteinExistence type="predicted"/>
<reference evidence="1 2" key="1">
    <citation type="submission" date="2015-03" db="EMBL/GenBank/DDBJ databases">
        <authorList>
            <person name="Abdul Halim M."/>
        </authorList>
    </citation>
    <scope>NUCLEOTIDE SEQUENCE [LARGE SCALE GENOMIC DNA]</scope>
    <source>
        <strain evidence="1 2">ATCC 35681</strain>
    </source>
</reference>
<reference evidence="1 2" key="2">
    <citation type="journal article" date="2016" name="Genome Announc.">
        <title>Genome Sequence of a Gram-Positive Diazotroph, Paenibacillus durus Type Strain ATCC 35681.</title>
        <authorList>
            <person name="Halim M.A."/>
            <person name="Rahman A.Y."/>
            <person name="Sim K.S."/>
            <person name="Yam H.C."/>
            <person name="Rahim A.A."/>
            <person name="Ghazali A.H."/>
            <person name="Najimudin N."/>
        </authorList>
    </citation>
    <scope>NUCLEOTIDE SEQUENCE [LARGE SCALE GENOMIC DNA]</scope>
    <source>
        <strain evidence="1 2">ATCC 35681</strain>
    </source>
</reference>
<dbReference type="HOGENOM" id="CLU_449663_0_0_9"/>
<protein>
    <submittedName>
        <fullName evidence="1">Uncharacterized protein</fullName>
    </submittedName>
</protein>
<dbReference type="AlphaFoldDB" id="A0A0F7F941"/>
<evidence type="ECO:0000313" key="2">
    <source>
        <dbReference type="Proteomes" id="UP000034189"/>
    </source>
</evidence>
<dbReference type="Proteomes" id="UP000034189">
    <property type="component" value="Chromosome"/>
</dbReference>
<dbReference type="PATRIC" id="fig|1333534.5.peg.1588"/>